<feature type="domain" description="RNase H type-1" evidence="1">
    <location>
        <begin position="103"/>
        <end position="166"/>
    </location>
</feature>
<keyword evidence="3" id="KW-1185">Reference proteome</keyword>
<dbReference type="InterPro" id="IPR052929">
    <property type="entry name" value="RNase_H-like_EbsB-rel"/>
</dbReference>
<protein>
    <recommendedName>
        <fullName evidence="1">RNase H type-1 domain-containing protein</fullName>
    </recommendedName>
</protein>
<reference evidence="3" key="1">
    <citation type="submission" date="2016-06" db="EMBL/GenBank/DDBJ databases">
        <title>Parallel loss of symbiosis genes in relatives of nitrogen-fixing non-legume Parasponia.</title>
        <authorList>
            <person name="Van Velzen R."/>
            <person name="Holmer R."/>
            <person name="Bu F."/>
            <person name="Rutten L."/>
            <person name="Van Zeijl A."/>
            <person name="Liu W."/>
            <person name="Santuari L."/>
            <person name="Cao Q."/>
            <person name="Sharma T."/>
            <person name="Shen D."/>
            <person name="Roswanjaya Y."/>
            <person name="Wardhani T."/>
            <person name="Kalhor M.S."/>
            <person name="Jansen J."/>
            <person name="Van den Hoogen J."/>
            <person name="Gungor B."/>
            <person name="Hartog M."/>
            <person name="Hontelez J."/>
            <person name="Verver J."/>
            <person name="Yang W.-C."/>
            <person name="Schijlen E."/>
            <person name="Repin R."/>
            <person name="Schilthuizen M."/>
            <person name="Schranz E."/>
            <person name="Heidstra R."/>
            <person name="Miyata K."/>
            <person name="Fedorova E."/>
            <person name="Kohlen W."/>
            <person name="Bisseling T."/>
            <person name="Smit S."/>
            <person name="Geurts R."/>
        </authorList>
    </citation>
    <scope>NUCLEOTIDE SEQUENCE [LARGE SCALE GENOMIC DNA]</scope>
    <source>
        <strain evidence="3">cv. RG33-2</strain>
    </source>
</reference>
<dbReference type="OrthoDB" id="1906820at2759"/>
<accession>A0A2P5FTD8</accession>
<evidence type="ECO:0000313" key="3">
    <source>
        <dbReference type="Proteomes" id="UP000237000"/>
    </source>
</evidence>
<comment type="caution">
    <text evidence="2">The sequence shown here is derived from an EMBL/GenBank/DDBJ whole genome shotgun (WGS) entry which is preliminary data.</text>
</comment>
<organism evidence="2 3">
    <name type="scientific">Trema orientale</name>
    <name type="common">Charcoal tree</name>
    <name type="synonym">Celtis orientalis</name>
    <dbReference type="NCBI Taxonomy" id="63057"/>
    <lineage>
        <taxon>Eukaryota</taxon>
        <taxon>Viridiplantae</taxon>
        <taxon>Streptophyta</taxon>
        <taxon>Embryophyta</taxon>
        <taxon>Tracheophyta</taxon>
        <taxon>Spermatophyta</taxon>
        <taxon>Magnoliopsida</taxon>
        <taxon>eudicotyledons</taxon>
        <taxon>Gunneridae</taxon>
        <taxon>Pentapetalae</taxon>
        <taxon>rosids</taxon>
        <taxon>fabids</taxon>
        <taxon>Rosales</taxon>
        <taxon>Cannabaceae</taxon>
        <taxon>Trema</taxon>
    </lineage>
</organism>
<dbReference type="PANTHER" id="PTHR47074">
    <property type="entry name" value="BNAC02G40300D PROTEIN"/>
    <property type="match status" value="1"/>
</dbReference>
<dbReference type="GO" id="GO:0004523">
    <property type="term" value="F:RNA-DNA hybrid ribonuclease activity"/>
    <property type="evidence" value="ECO:0007669"/>
    <property type="project" value="InterPro"/>
</dbReference>
<dbReference type="AlphaFoldDB" id="A0A2P5FTD8"/>
<dbReference type="InterPro" id="IPR044730">
    <property type="entry name" value="RNase_H-like_dom_plant"/>
</dbReference>
<dbReference type="EMBL" id="JXTC01000010">
    <property type="protein sequence ID" value="POO01051.1"/>
    <property type="molecule type" value="Genomic_DNA"/>
</dbReference>
<dbReference type="Proteomes" id="UP000237000">
    <property type="component" value="Unassembled WGS sequence"/>
</dbReference>
<dbReference type="Pfam" id="PF13456">
    <property type="entry name" value="RVT_3"/>
    <property type="match status" value="1"/>
</dbReference>
<gene>
    <name evidence="2" type="ORF">TorRG33x02_032340</name>
</gene>
<dbReference type="InterPro" id="IPR002156">
    <property type="entry name" value="RNaseH_domain"/>
</dbReference>
<dbReference type="GO" id="GO:0003676">
    <property type="term" value="F:nucleic acid binding"/>
    <property type="evidence" value="ECO:0007669"/>
    <property type="project" value="InterPro"/>
</dbReference>
<proteinExistence type="predicted"/>
<evidence type="ECO:0000313" key="2">
    <source>
        <dbReference type="EMBL" id="POO01051.1"/>
    </source>
</evidence>
<dbReference type="InParanoid" id="A0A2P5FTD8"/>
<dbReference type="STRING" id="63057.A0A2P5FTD8"/>
<dbReference type="PANTHER" id="PTHR47074:SF11">
    <property type="entry name" value="REVERSE TRANSCRIPTASE-LIKE PROTEIN"/>
    <property type="match status" value="1"/>
</dbReference>
<sequence length="194" mass="21260">MLEVFVVTLWSLWKERNNVKHGSRGRRPNKVQESAGRFLHEFQQTRLKVDGALLPKNRPVCDKWKCPLAGHLKLNVDAAIDSTSNSIGVGGVLKDNNGNVIDALGYAAHMLESDCLSAVMAANAKVGLSTEAILIGDIQSLFLDCQVGSCSFVARESNTMAHTLAKLYFKDDFMFSGFDDILRCIAHYVASDLG</sequence>
<evidence type="ECO:0000259" key="1">
    <source>
        <dbReference type="Pfam" id="PF13456"/>
    </source>
</evidence>
<name>A0A2P5FTD8_TREOI</name>
<dbReference type="CDD" id="cd06222">
    <property type="entry name" value="RNase_H_like"/>
    <property type="match status" value="1"/>
</dbReference>